<feature type="compositionally biased region" description="Basic and acidic residues" evidence="1">
    <location>
        <begin position="238"/>
        <end position="247"/>
    </location>
</feature>
<feature type="compositionally biased region" description="Pro residues" evidence="1">
    <location>
        <begin position="524"/>
        <end position="536"/>
    </location>
</feature>
<name>A0A9W7HI75_HIBTR</name>
<keyword evidence="2" id="KW-1133">Transmembrane helix</keyword>
<feature type="compositionally biased region" description="Pro residues" evidence="1">
    <location>
        <begin position="612"/>
        <end position="621"/>
    </location>
</feature>
<keyword evidence="2" id="KW-0812">Transmembrane</keyword>
<accession>A0A9W7HI75</accession>
<feature type="compositionally biased region" description="Pro residues" evidence="1">
    <location>
        <begin position="334"/>
        <end position="357"/>
    </location>
</feature>
<dbReference type="EMBL" id="BSYR01000014">
    <property type="protein sequence ID" value="GMI77889.1"/>
    <property type="molecule type" value="Genomic_DNA"/>
</dbReference>
<proteinExistence type="predicted"/>
<evidence type="ECO:0000313" key="4">
    <source>
        <dbReference type="Proteomes" id="UP001165190"/>
    </source>
</evidence>
<gene>
    <name evidence="3" type="ORF">HRI_001458300</name>
</gene>
<feature type="compositionally biased region" description="Basic and acidic residues" evidence="1">
    <location>
        <begin position="388"/>
        <end position="399"/>
    </location>
</feature>
<keyword evidence="2" id="KW-0472">Membrane</keyword>
<feature type="compositionally biased region" description="Basic and acidic residues" evidence="1">
    <location>
        <begin position="313"/>
        <end position="327"/>
    </location>
</feature>
<feature type="region of interest" description="Disordered" evidence="1">
    <location>
        <begin position="641"/>
        <end position="682"/>
    </location>
</feature>
<feature type="compositionally biased region" description="Pro residues" evidence="1">
    <location>
        <begin position="291"/>
        <end position="303"/>
    </location>
</feature>
<feature type="transmembrane region" description="Helical" evidence="2">
    <location>
        <begin position="26"/>
        <end position="48"/>
    </location>
</feature>
<feature type="compositionally biased region" description="Basic residues" evidence="1">
    <location>
        <begin position="496"/>
        <end position="506"/>
    </location>
</feature>
<feature type="compositionally biased region" description="Pro residues" evidence="1">
    <location>
        <begin position="366"/>
        <end position="377"/>
    </location>
</feature>
<dbReference type="AlphaFoldDB" id="A0A9W7HI75"/>
<evidence type="ECO:0000256" key="1">
    <source>
        <dbReference type="SAM" id="MobiDB-lite"/>
    </source>
</evidence>
<feature type="compositionally biased region" description="Basic and acidic residues" evidence="1">
    <location>
        <begin position="142"/>
        <end position="155"/>
    </location>
</feature>
<organism evidence="3 4">
    <name type="scientific">Hibiscus trionum</name>
    <name type="common">Flower of an hour</name>
    <dbReference type="NCBI Taxonomy" id="183268"/>
    <lineage>
        <taxon>Eukaryota</taxon>
        <taxon>Viridiplantae</taxon>
        <taxon>Streptophyta</taxon>
        <taxon>Embryophyta</taxon>
        <taxon>Tracheophyta</taxon>
        <taxon>Spermatophyta</taxon>
        <taxon>Magnoliopsida</taxon>
        <taxon>eudicotyledons</taxon>
        <taxon>Gunneridae</taxon>
        <taxon>Pentapetalae</taxon>
        <taxon>rosids</taxon>
        <taxon>malvids</taxon>
        <taxon>Malvales</taxon>
        <taxon>Malvaceae</taxon>
        <taxon>Malvoideae</taxon>
        <taxon>Hibiscus</taxon>
    </lineage>
</organism>
<protein>
    <submittedName>
        <fullName evidence="3">Uncharacterized protein</fullName>
    </submittedName>
</protein>
<dbReference type="OrthoDB" id="787201at2759"/>
<keyword evidence="4" id="KW-1185">Reference proteome</keyword>
<feature type="compositionally biased region" description="Pro residues" evidence="1">
    <location>
        <begin position="411"/>
        <end position="452"/>
    </location>
</feature>
<comment type="caution">
    <text evidence="3">The sequence shown here is derived from an EMBL/GenBank/DDBJ whole genome shotgun (WGS) entry which is preliminary data.</text>
</comment>
<evidence type="ECO:0000313" key="3">
    <source>
        <dbReference type="EMBL" id="GMI77889.1"/>
    </source>
</evidence>
<reference evidence="3" key="1">
    <citation type="submission" date="2023-05" db="EMBL/GenBank/DDBJ databases">
        <title>Genome and transcriptome analyses reveal genes involved in the formation of fine ridges on petal epidermal cells in Hibiscus trionum.</title>
        <authorList>
            <person name="Koshimizu S."/>
            <person name="Masuda S."/>
            <person name="Ishii T."/>
            <person name="Shirasu K."/>
            <person name="Hoshino A."/>
            <person name="Arita M."/>
        </authorList>
    </citation>
    <scope>NUCLEOTIDE SEQUENCE</scope>
    <source>
        <strain evidence="3">Hamamatsu line</strain>
    </source>
</reference>
<feature type="compositionally biased region" description="Polar residues" evidence="1">
    <location>
        <begin position="157"/>
        <end position="174"/>
    </location>
</feature>
<feature type="compositionally biased region" description="Pro residues" evidence="1">
    <location>
        <begin position="200"/>
        <end position="218"/>
    </location>
</feature>
<dbReference type="Proteomes" id="UP001165190">
    <property type="component" value="Unassembled WGS sequence"/>
</dbReference>
<feature type="compositionally biased region" description="Pro residues" evidence="1">
    <location>
        <begin position="259"/>
        <end position="274"/>
    </location>
</feature>
<sequence>MWDSDEDGTPFWLETTDNYRERCRRFFFNTGVLLILLLAIAFAFFFIVSTSKPQDVKKSLDSLILVIVLFAVICAFLNKTSGDDESPRSNGHYEFSTPEHDYSGLIVLFAVICGFLNKSNGNGNGNDETPRSNGDYEFSSTPEHDVVVDDDDRVRISNPSSSGQWFYDRTSSADRTAYRPLRRMRSSLDSDTVRRTKHPSPSPSPSPSPYQAPVPPPAATIIEPSAPPIPELSPSQSPRERSDREEIVYYELKSKHSRSPPPSPVAPPSLPSFPPYQASVPPLVATTIKPSAPPALVLPPSPPLKVARMKPKRTYEPPRDRSEREKTVATTIKPKPPPPAAPLPSPPPYRTPVPPPVATTIKLKPSAPPAPALPPSQPLKVARMKPKPPRDRSEHEKTMYNELTNKHSLSSPPPPAAPPPPPPPPSPPQYQVPVSPSVPTPAPELPPTPLQPPQVTRKNKHSLSSPSSSATPPPPERRSNRSQKKKGGVTKEFLKFLRRKKKKQRQRSVENLDEFFNLATLPLCPSPPPPPPPPRPSFYNISTFKKNKGKKQHSVPPPPPPPSSLKASASKRDPNKRPVTIKKPPSPINIRNVKNVEECTDSGNESSSSSIPQPPPPPPFNIPVWQYEVLGDFVRLKSINGSRSRSHSNYPFGHEASSSDGNKTGNVDDGESPAASSDLNTKADNLIARVKAGWKLEKINSVKRRSNLGLDPGPSNV</sequence>
<feature type="region of interest" description="Disordered" evidence="1">
    <location>
        <begin position="121"/>
        <end position="623"/>
    </location>
</feature>
<evidence type="ECO:0000256" key="2">
    <source>
        <dbReference type="SAM" id="Phobius"/>
    </source>
</evidence>
<feature type="compositionally biased region" description="Polar residues" evidence="1">
    <location>
        <begin position="656"/>
        <end position="665"/>
    </location>
</feature>
<feature type="transmembrane region" description="Helical" evidence="2">
    <location>
        <begin position="60"/>
        <end position="78"/>
    </location>
</feature>